<accession>A0ABD1NYQ2</accession>
<dbReference type="AlphaFoldDB" id="A0ABD1NYQ2"/>
<evidence type="ECO:0000256" key="1">
    <source>
        <dbReference type="SAM" id="MobiDB-lite"/>
    </source>
</evidence>
<feature type="compositionally biased region" description="Polar residues" evidence="1">
    <location>
        <begin position="92"/>
        <end position="112"/>
    </location>
</feature>
<evidence type="ECO:0000313" key="3">
    <source>
        <dbReference type="Proteomes" id="UP001604336"/>
    </source>
</evidence>
<proteinExistence type="predicted"/>
<name>A0ABD1NYQ2_9LAMI</name>
<gene>
    <name evidence="2" type="ORF">Adt_47161</name>
</gene>
<organism evidence="2 3">
    <name type="scientific">Abeliophyllum distichum</name>
    <dbReference type="NCBI Taxonomy" id="126358"/>
    <lineage>
        <taxon>Eukaryota</taxon>
        <taxon>Viridiplantae</taxon>
        <taxon>Streptophyta</taxon>
        <taxon>Embryophyta</taxon>
        <taxon>Tracheophyta</taxon>
        <taxon>Spermatophyta</taxon>
        <taxon>Magnoliopsida</taxon>
        <taxon>eudicotyledons</taxon>
        <taxon>Gunneridae</taxon>
        <taxon>Pentapetalae</taxon>
        <taxon>asterids</taxon>
        <taxon>lamiids</taxon>
        <taxon>Lamiales</taxon>
        <taxon>Oleaceae</taxon>
        <taxon>Forsythieae</taxon>
        <taxon>Abeliophyllum</taxon>
    </lineage>
</organism>
<feature type="region of interest" description="Disordered" evidence="1">
    <location>
        <begin position="88"/>
        <end position="112"/>
    </location>
</feature>
<keyword evidence="3" id="KW-1185">Reference proteome</keyword>
<evidence type="ECO:0000313" key="2">
    <source>
        <dbReference type="EMBL" id="KAL2455681.1"/>
    </source>
</evidence>
<dbReference type="EMBL" id="JBFOLK010000167">
    <property type="protein sequence ID" value="KAL2455681.1"/>
    <property type="molecule type" value="Genomic_DNA"/>
</dbReference>
<sequence>MQSIGNDAKYFTCLVGNQVRFTVSPCYSSWTKVSEEQRARLCSIIEDKLIKLRETQQTQVASSGVSVDEHVIAKKVLGERREHVRGVRLVPNGTSPSLDSTVASKAPRGTSN</sequence>
<protein>
    <submittedName>
        <fullName evidence="2">Uncharacterized protein</fullName>
    </submittedName>
</protein>
<reference evidence="3" key="1">
    <citation type="submission" date="2024-07" db="EMBL/GenBank/DDBJ databases">
        <title>Two chromosome-level genome assemblies of Korean endemic species Abeliophyllum distichum and Forsythia ovata (Oleaceae).</title>
        <authorList>
            <person name="Jang H."/>
        </authorList>
    </citation>
    <scope>NUCLEOTIDE SEQUENCE [LARGE SCALE GENOMIC DNA]</scope>
</reference>
<comment type="caution">
    <text evidence="2">The sequence shown here is derived from an EMBL/GenBank/DDBJ whole genome shotgun (WGS) entry which is preliminary data.</text>
</comment>
<dbReference type="Proteomes" id="UP001604336">
    <property type="component" value="Unassembled WGS sequence"/>
</dbReference>